<keyword evidence="4 8" id="KW-0732">Signal</keyword>
<evidence type="ECO:0000256" key="8">
    <source>
        <dbReference type="SAM" id="SignalP"/>
    </source>
</evidence>
<keyword evidence="2" id="KW-0134">Cell wall</keyword>
<keyword evidence="5" id="KW-0572">Peptidoglycan-anchor</keyword>
<organism evidence="10 11">
    <name type="scientific">Laceyella tengchongensis</name>
    <dbReference type="NCBI Taxonomy" id="574699"/>
    <lineage>
        <taxon>Bacteria</taxon>
        <taxon>Bacillati</taxon>
        <taxon>Bacillota</taxon>
        <taxon>Bacilli</taxon>
        <taxon>Bacillales</taxon>
        <taxon>Thermoactinomycetaceae</taxon>
        <taxon>Laceyella</taxon>
    </lineage>
</organism>
<keyword evidence="7" id="KW-1133">Transmembrane helix</keyword>
<comment type="caution">
    <text evidence="10">The sequence shown here is derived from an EMBL/GenBank/DDBJ whole genome shotgun (WGS) entry which is preliminary data.</text>
</comment>
<evidence type="ECO:0000256" key="5">
    <source>
        <dbReference type="ARBA" id="ARBA00023088"/>
    </source>
</evidence>
<feature type="region of interest" description="Disordered" evidence="6">
    <location>
        <begin position="28"/>
        <end position="111"/>
    </location>
</feature>
<feature type="compositionally biased region" description="Basic and acidic residues" evidence="6">
    <location>
        <begin position="43"/>
        <end position="76"/>
    </location>
</feature>
<sequence>MKKISIASAAIALALASMPLAAFAEENAETKPATDVTTSAPETEQKPATADDKQTGEKPAGEETKPATGNEGKDNNNDTTSPPATNPEQPQKPEEPKQPADECKAEPDEDDFHDITIVDIKDLGNNKVKIIAKLNGKTAKGTWYIAAGSEDAEAPQIEAEVKGNSVNFEYVLDITKLNAGENAIFVAFEGTIDGKACQFGLGYESLLVEEDGGKGDSTVKPNPDKPNTKPNPKQGKEGVKQIKGGKLPKTATSYPVGAVAGLALLAGGAALMIRNRRAAE</sequence>
<evidence type="ECO:0000256" key="3">
    <source>
        <dbReference type="ARBA" id="ARBA00022525"/>
    </source>
</evidence>
<reference evidence="10" key="1">
    <citation type="submission" date="2017-05" db="EMBL/GenBank/DDBJ databases">
        <authorList>
            <person name="Varghese N."/>
            <person name="Submissions S."/>
        </authorList>
    </citation>
    <scope>NUCLEOTIDE SEQUENCE</scope>
    <source>
        <strain evidence="10">DSM 45262</strain>
    </source>
</reference>
<name>A0AA45WRY6_9BACL</name>
<evidence type="ECO:0000259" key="9">
    <source>
        <dbReference type="Pfam" id="PF00746"/>
    </source>
</evidence>
<accession>A0AA45WRY6</accession>
<keyword evidence="3" id="KW-0964">Secreted</keyword>
<dbReference type="RefSeq" id="WP_223247988.1">
    <property type="nucleotide sequence ID" value="NZ_FXTU01000008.1"/>
</dbReference>
<feature type="transmembrane region" description="Helical" evidence="7">
    <location>
        <begin position="254"/>
        <end position="273"/>
    </location>
</feature>
<feature type="compositionally biased region" description="Basic and acidic residues" evidence="6">
    <location>
        <begin position="91"/>
        <end position="106"/>
    </location>
</feature>
<feature type="region of interest" description="Disordered" evidence="6">
    <location>
        <begin position="212"/>
        <end position="246"/>
    </location>
</feature>
<gene>
    <name evidence="10" type="ORF">SAMN06265361_108106</name>
</gene>
<keyword evidence="11" id="KW-1185">Reference proteome</keyword>
<feature type="chain" id="PRO_5041213424" evidence="8">
    <location>
        <begin position="25"/>
        <end position="280"/>
    </location>
</feature>
<dbReference type="NCBIfam" id="TIGR01167">
    <property type="entry name" value="LPXTG_anchor"/>
    <property type="match status" value="1"/>
</dbReference>
<evidence type="ECO:0000256" key="1">
    <source>
        <dbReference type="ARBA" id="ARBA00004168"/>
    </source>
</evidence>
<evidence type="ECO:0000256" key="7">
    <source>
        <dbReference type="SAM" id="Phobius"/>
    </source>
</evidence>
<evidence type="ECO:0000313" key="11">
    <source>
        <dbReference type="Proteomes" id="UP001157946"/>
    </source>
</evidence>
<dbReference type="InterPro" id="IPR019931">
    <property type="entry name" value="LPXTG_anchor"/>
</dbReference>
<evidence type="ECO:0000256" key="4">
    <source>
        <dbReference type="ARBA" id="ARBA00022729"/>
    </source>
</evidence>
<evidence type="ECO:0000256" key="2">
    <source>
        <dbReference type="ARBA" id="ARBA00022512"/>
    </source>
</evidence>
<comment type="subcellular location">
    <subcellularLocation>
        <location evidence="1">Secreted</location>
        <location evidence="1">Cell wall</location>
        <topology evidence="1">Peptidoglycan-anchor</topology>
    </subcellularLocation>
</comment>
<evidence type="ECO:0000256" key="6">
    <source>
        <dbReference type="SAM" id="MobiDB-lite"/>
    </source>
</evidence>
<evidence type="ECO:0000313" key="10">
    <source>
        <dbReference type="EMBL" id="SMP32200.1"/>
    </source>
</evidence>
<feature type="domain" description="Gram-positive cocci surface proteins LPxTG" evidence="9">
    <location>
        <begin position="242"/>
        <end position="277"/>
    </location>
</feature>
<keyword evidence="7" id="KW-0812">Transmembrane</keyword>
<dbReference type="EMBL" id="FXTU01000008">
    <property type="protein sequence ID" value="SMP32200.1"/>
    <property type="molecule type" value="Genomic_DNA"/>
</dbReference>
<feature type="signal peptide" evidence="8">
    <location>
        <begin position="1"/>
        <end position="24"/>
    </location>
</feature>
<protein>
    <submittedName>
        <fullName evidence="10">LPXTG-motif cell wall anchor domain-containing protein</fullName>
    </submittedName>
</protein>
<dbReference type="Proteomes" id="UP001157946">
    <property type="component" value="Unassembled WGS sequence"/>
</dbReference>
<proteinExistence type="predicted"/>
<keyword evidence="7" id="KW-0472">Membrane</keyword>
<dbReference type="AlphaFoldDB" id="A0AA45WRY6"/>
<dbReference type="Pfam" id="PF00746">
    <property type="entry name" value="Gram_pos_anchor"/>
    <property type="match status" value="1"/>
</dbReference>